<feature type="binding site" evidence="7">
    <location>
        <begin position="338"/>
        <end position="341"/>
    </location>
    <ligand>
        <name>GTP</name>
        <dbReference type="ChEBI" id="CHEBI:37565"/>
    </ligand>
</feature>
<dbReference type="GO" id="GO:0005737">
    <property type="term" value="C:cytoplasm"/>
    <property type="evidence" value="ECO:0007669"/>
    <property type="project" value="UniProtKB-SubCell"/>
</dbReference>
<dbReference type="InterPro" id="IPR042108">
    <property type="entry name" value="GTPase_HflX_N_sf"/>
</dbReference>
<feature type="region of interest" description="Disordered" evidence="10">
    <location>
        <begin position="156"/>
        <end position="177"/>
    </location>
</feature>
<gene>
    <name evidence="6" type="primary">hflX</name>
    <name evidence="12" type="ORF">ADN01_06930</name>
</gene>
<evidence type="ECO:0000259" key="11">
    <source>
        <dbReference type="PROSITE" id="PS51705"/>
    </source>
</evidence>
<comment type="function">
    <text evidence="6">GTPase that associates with the 50S ribosomal subunit and may have a role during protein synthesis or ribosome biogenesis.</text>
</comment>
<comment type="subunit">
    <text evidence="6">Monomer. Associates with the 50S ribosomal subunit.</text>
</comment>
<proteinExistence type="inferred from homology"/>
<dbReference type="HAMAP" id="MF_00900">
    <property type="entry name" value="GTPase_HflX"/>
    <property type="match status" value="1"/>
</dbReference>
<dbReference type="InterPro" id="IPR025121">
    <property type="entry name" value="GTPase_HflX_N"/>
</dbReference>
<evidence type="ECO:0000256" key="4">
    <source>
        <dbReference type="ARBA" id="ARBA00022842"/>
    </source>
</evidence>
<feature type="binding site" evidence="7">
    <location>
        <begin position="363"/>
        <end position="365"/>
    </location>
    <ligand>
        <name>GTP</name>
        <dbReference type="ChEBI" id="CHEBI:37565"/>
    </ligand>
</feature>
<feature type="coiled-coil region" evidence="9">
    <location>
        <begin position="178"/>
        <end position="215"/>
    </location>
</feature>
<dbReference type="RefSeq" id="WP_062418583.1">
    <property type="nucleotide sequence ID" value="NZ_DF967974.1"/>
</dbReference>
<dbReference type="PATRIC" id="fig|229921.5.peg.2275"/>
<keyword evidence="3 6" id="KW-0547">Nucleotide-binding</keyword>
<dbReference type="Gene3D" id="6.10.250.2860">
    <property type="match status" value="1"/>
</dbReference>
<keyword evidence="5 6" id="KW-0342">GTP-binding</keyword>
<dbReference type="PANTHER" id="PTHR10229">
    <property type="entry name" value="GTP-BINDING PROTEIN HFLX"/>
    <property type="match status" value="1"/>
</dbReference>
<dbReference type="AlphaFoldDB" id="A0A0P6XRE7"/>
<feature type="compositionally biased region" description="Gly residues" evidence="10">
    <location>
        <begin position="158"/>
        <end position="175"/>
    </location>
</feature>
<keyword evidence="13" id="KW-1185">Reference proteome</keyword>
<feature type="binding site" evidence="7">
    <location>
        <begin position="225"/>
        <end position="232"/>
    </location>
    <ligand>
        <name>GTP</name>
        <dbReference type="ChEBI" id="CHEBI:37565"/>
    </ligand>
</feature>
<dbReference type="Proteomes" id="UP000050501">
    <property type="component" value="Unassembled WGS sequence"/>
</dbReference>
<dbReference type="PANTHER" id="PTHR10229:SF0">
    <property type="entry name" value="GTP-BINDING PROTEIN 6-RELATED"/>
    <property type="match status" value="1"/>
</dbReference>
<dbReference type="GO" id="GO:0043022">
    <property type="term" value="F:ribosome binding"/>
    <property type="evidence" value="ECO:0007669"/>
    <property type="project" value="TreeGrafter"/>
</dbReference>
<dbReference type="NCBIfam" id="TIGR03156">
    <property type="entry name" value="GTP_HflX"/>
    <property type="match status" value="1"/>
</dbReference>
<dbReference type="Gene3D" id="3.40.50.300">
    <property type="entry name" value="P-loop containing nucleotide triphosphate hydrolases"/>
    <property type="match status" value="1"/>
</dbReference>
<feature type="binding site" evidence="7">
    <location>
        <begin position="272"/>
        <end position="275"/>
    </location>
    <ligand>
        <name>GTP</name>
        <dbReference type="ChEBI" id="CHEBI:37565"/>
    </ligand>
</feature>
<dbReference type="Gene3D" id="3.40.50.11060">
    <property type="entry name" value="GTPase HflX, N-terminal domain"/>
    <property type="match status" value="1"/>
</dbReference>
<dbReference type="PRINTS" id="PR00326">
    <property type="entry name" value="GTP1OBG"/>
</dbReference>
<feature type="binding site" evidence="8">
    <location>
        <position position="252"/>
    </location>
    <ligand>
        <name>Mg(2+)</name>
        <dbReference type="ChEBI" id="CHEBI:18420"/>
    </ligand>
</feature>
<comment type="subcellular location">
    <subcellularLocation>
        <location evidence="6">Cytoplasm</location>
    </subcellularLocation>
    <text evidence="6">May associate with membranes.</text>
</comment>
<dbReference type="InterPro" id="IPR006073">
    <property type="entry name" value="GTP-bd"/>
</dbReference>
<dbReference type="PIRSF" id="PIRSF006809">
    <property type="entry name" value="GTP-binding_hflX_prd"/>
    <property type="match status" value="1"/>
</dbReference>
<dbReference type="InterPro" id="IPR030394">
    <property type="entry name" value="G_HFLX_dom"/>
</dbReference>
<feature type="domain" description="Hflx-type G" evidence="11">
    <location>
        <begin position="219"/>
        <end position="385"/>
    </location>
</feature>
<sequence>MAKKIPEPTKAPQSRAFLVGVEFRGEQTILPLEESLEELALLAKTAGLEVVGELTQRLDHPNPETYIGAGKVEELQMLVEETLAEVVIFDSELSPRHLRELEERLGPNVQVSDRTALILEIFAQHASTREGILQVELAQYEYRLPRLTRAWTHLARQAGGGGGRTGSTGGVGLRGPGETQLEVDRREIRKRISNLKAELEKVREHRQRYRAQRKRNQVPVVALVGYTNAGKSTLLNTLARSEVYVANQLFATLDPTTRRVDLPGSHTVLFTDTVGFIQKLPTQLVAAFRATLEEISEADLLVHVVDITHPSAQAQWQSVMATLEEIGAGSIPVLTVFNKIDRLKDPSVLEAASAAIGNTLPISGLTGQGLPDFVRTLETMLYETLTPVHVHLPYQQGQLISMFHEHGQISRVEHVRGGVQIQGFIPGRMLTRFQPFQVKKKPEAEESEE</sequence>
<dbReference type="FunFam" id="3.40.50.11060:FF:000001">
    <property type="entry name" value="GTPase HflX"/>
    <property type="match status" value="1"/>
</dbReference>
<dbReference type="InterPro" id="IPR016496">
    <property type="entry name" value="GTPase_HflX"/>
</dbReference>
<dbReference type="EMBL" id="LGCM01000027">
    <property type="protein sequence ID" value="KPL85097.1"/>
    <property type="molecule type" value="Genomic_DNA"/>
</dbReference>
<dbReference type="PROSITE" id="PS51705">
    <property type="entry name" value="G_HFLX"/>
    <property type="match status" value="1"/>
</dbReference>
<keyword evidence="1 6" id="KW-0963">Cytoplasm</keyword>
<evidence type="ECO:0000256" key="10">
    <source>
        <dbReference type="SAM" id="MobiDB-lite"/>
    </source>
</evidence>
<evidence type="ECO:0000256" key="7">
    <source>
        <dbReference type="PIRSR" id="PIRSR006809-1"/>
    </source>
</evidence>
<dbReference type="FunFam" id="3.40.50.300:FF:000173">
    <property type="entry name" value="GTPase HflX"/>
    <property type="match status" value="1"/>
</dbReference>
<comment type="caution">
    <text evidence="12">The sequence shown here is derived from an EMBL/GenBank/DDBJ whole genome shotgun (WGS) entry which is preliminary data.</text>
</comment>
<evidence type="ECO:0000313" key="13">
    <source>
        <dbReference type="Proteomes" id="UP000050501"/>
    </source>
</evidence>
<dbReference type="SUPFAM" id="SSF52540">
    <property type="entry name" value="P-loop containing nucleoside triphosphate hydrolases"/>
    <property type="match status" value="1"/>
</dbReference>
<dbReference type="GO" id="GO:0003924">
    <property type="term" value="F:GTPase activity"/>
    <property type="evidence" value="ECO:0007669"/>
    <property type="project" value="UniProtKB-UniRule"/>
</dbReference>
<dbReference type="InterPro" id="IPR032305">
    <property type="entry name" value="GTP-bd_M"/>
</dbReference>
<dbReference type="GO" id="GO:0046872">
    <property type="term" value="F:metal ion binding"/>
    <property type="evidence" value="ECO:0007669"/>
    <property type="project" value="UniProtKB-KW"/>
</dbReference>
<comment type="cofactor">
    <cofactor evidence="8">
        <name>Mg(2+)</name>
        <dbReference type="ChEBI" id="CHEBI:18420"/>
    </cofactor>
</comment>
<dbReference type="Pfam" id="PF01926">
    <property type="entry name" value="MMR_HSR1"/>
    <property type="match status" value="1"/>
</dbReference>
<reference evidence="12 13" key="1">
    <citation type="submission" date="2015-07" db="EMBL/GenBank/DDBJ databases">
        <title>Genome sequence of Levilinea saccharolytica DSM 16555.</title>
        <authorList>
            <person name="Hemp J."/>
            <person name="Ward L.M."/>
            <person name="Pace L.A."/>
            <person name="Fischer W.W."/>
        </authorList>
    </citation>
    <scope>NUCLEOTIDE SEQUENCE [LARGE SCALE GENOMIC DNA]</scope>
    <source>
        <strain evidence="12 13">KIBI-1</strain>
    </source>
</reference>
<keyword evidence="4 8" id="KW-0460">Magnesium</keyword>
<protein>
    <recommendedName>
        <fullName evidence="6">GTPase HflX</fullName>
    </recommendedName>
    <alternativeName>
        <fullName evidence="6">GTP-binding protein HflX</fullName>
    </alternativeName>
</protein>
<dbReference type="OrthoDB" id="9812272at2"/>
<name>A0A0P6XRE7_9CHLR</name>
<evidence type="ECO:0000256" key="8">
    <source>
        <dbReference type="PIRSR" id="PIRSR006809-2"/>
    </source>
</evidence>
<feature type="binding site" evidence="8">
    <location>
        <position position="232"/>
    </location>
    <ligand>
        <name>Mg(2+)</name>
        <dbReference type="ChEBI" id="CHEBI:18420"/>
    </ligand>
</feature>
<evidence type="ECO:0000313" key="12">
    <source>
        <dbReference type="EMBL" id="KPL85097.1"/>
    </source>
</evidence>
<evidence type="ECO:0000256" key="2">
    <source>
        <dbReference type="ARBA" id="ARBA00022723"/>
    </source>
</evidence>
<accession>A0A0P6XRE7</accession>
<feature type="binding site" evidence="7">
    <location>
        <begin position="250"/>
        <end position="254"/>
    </location>
    <ligand>
        <name>GTP</name>
        <dbReference type="ChEBI" id="CHEBI:37565"/>
    </ligand>
</feature>
<dbReference type="CDD" id="cd01878">
    <property type="entry name" value="HflX"/>
    <property type="match status" value="1"/>
</dbReference>
<evidence type="ECO:0000256" key="9">
    <source>
        <dbReference type="SAM" id="Coils"/>
    </source>
</evidence>
<evidence type="ECO:0000256" key="5">
    <source>
        <dbReference type="ARBA" id="ARBA00023134"/>
    </source>
</evidence>
<dbReference type="STRING" id="229921.ADN01_06930"/>
<evidence type="ECO:0000256" key="6">
    <source>
        <dbReference type="HAMAP-Rule" id="MF_00900"/>
    </source>
</evidence>
<keyword evidence="2 8" id="KW-0479">Metal-binding</keyword>
<dbReference type="InterPro" id="IPR027417">
    <property type="entry name" value="P-loop_NTPase"/>
</dbReference>
<keyword evidence="9" id="KW-0175">Coiled coil</keyword>
<evidence type="ECO:0000256" key="3">
    <source>
        <dbReference type="ARBA" id="ARBA00022741"/>
    </source>
</evidence>
<dbReference type="Pfam" id="PF13167">
    <property type="entry name" value="GTP-bdg_N"/>
    <property type="match status" value="1"/>
</dbReference>
<dbReference type="GO" id="GO:0005525">
    <property type="term" value="F:GTP binding"/>
    <property type="evidence" value="ECO:0007669"/>
    <property type="project" value="UniProtKB-UniRule"/>
</dbReference>
<evidence type="ECO:0000256" key="1">
    <source>
        <dbReference type="ARBA" id="ARBA00022490"/>
    </source>
</evidence>
<dbReference type="Pfam" id="PF16360">
    <property type="entry name" value="GTP-bdg_M"/>
    <property type="match status" value="1"/>
</dbReference>
<comment type="similarity">
    <text evidence="6">Belongs to the TRAFAC class OBG-HflX-like GTPase superfamily. HflX GTPase family.</text>
</comment>
<organism evidence="12 13">
    <name type="scientific">Levilinea saccharolytica</name>
    <dbReference type="NCBI Taxonomy" id="229921"/>
    <lineage>
        <taxon>Bacteria</taxon>
        <taxon>Bacillati</taxon>
        <taxon>Chloroflexota</taxon>
        <taxon>Anaerolineae</taxon>
        <taxon>Anaerolineales</taxon>
        <taxon>Anaerolineaceae</taxon>
        <taxon>Levilinea</taxon>
    </lineage>
</organism>